<keyword evidence="1" id="KW-0812">Transmembrane</keyword>
<evidence type="ECO:0000313" key="2">
    <source>
        <dbReference type="EMBL" id="ABO55007.1"/>
    </source>
</evidence>
<protein>
    <submittedName>
        <fullName evidence="2">Uncharacterized protein</fullName>
    </submittedName>
</protein>
<keyword evidence="1" id="KW-0472">Membrane</keyword>
<gene>
    <name evidence="2" type="ordered locus">Bcep1808_2004</name>
</gene>
<feature type="transmembrane region" description="Helical" evidence="1">
    <location>
        <begin position="174"/>
        <end position="191"/>
    </location>
</feature>
<proteinExistence type="predicted"/>
<dbReference type="KEGG" id="bvi:Bcep1808_2004"/>
<feature type="transmembrane region" description="Helical" evidence="1">
    <location>
        <begin position="54"/>
        <end position="71"/>
    </location>
</feature>
<evidence type="ECO:0000256" key="1">
    <source>
        <dbReference type="SAM" id="Phobius"/>
    </source>
</evidence>
<evidence type="ECO:0000313" key="3">
    <source>
        <dbReference type="Proteomes" id="UP000002287"/>
    </source>
</evidence>
<dbReference type="Proteomes" id="UP000002287">
    <property type="component" value="Chromosome 1"/>
</dbReference>
<organism evidence="2 3">
    <name type="scientific">Burkholderia vietnamiensis (strain G4 / LMG 22486)</name>
    <name type="common">Burkholderia cepacia (strain R1808)</name>
    <dbReference type="NCBI Taxonomy" id="269482"/>
    <lineage>
        <taxon>Bacteria</taxon>
        <taxon>Pseudomonadati</taxon>
        <taxon>Pseudomonadota</taxon>
        <taxon>Betaproteobacteria</taxon>
        <taxon>Burkholderiales</taxon>
        <taxon>Burkholderiaceae</taxon>
        <taxon>Burkholderia</taxon>
        <taxon>Burkholderia cepacia complex</taxon>
    </lineage>
</organism>
<name>A4JFF4_BURVG</name>
<reference evidence="3" key="1">
    <citation type="submission" date="2007-03" db="EMBL/GenBank/DDBJ databases">
        <title>Complete sequence of chromosome 1 of Burkholderia vietnamiensis G4.</title>
        <authorList>
            <consortium name="US DOE Joint Genome Institute"/>
            <person name="Copeland A."/>
            <person name="Lucas S."/>
            <person name="Lapidus A."/>
            <person name="Barry K."/>
            <person name="Detter J.C."/>
            <person name="Glavina del Rio T."/>
            <person name="Hammon N."/>
            <person name="Israni S."/>
            <person name="Dalin E."/>
            <person name="Tice H."/>
            <person name="Pitluck S."/>
            <person name="Chain P."/>
            <person name="Malfatti S."/>
            <person name="Shin M."/>
            <person name="Vergez L."/>
            <person name="Schmutz J."/>
            <person name="Larimer F."/>
            <person name="Land M."/>
            <person name="Hauser L."/>
            <person name="Kyrpides N."/>
            <person name="Tiedje J."/>
            <person name="Richardson P."/>
        </authorList>
    </citation>
    <scope>NUCLEOTIDE SEQUENCE [LARGE SCALE GENOMIC DNA]</scope>
    <source>
        <strain evidence="3">G4 / LMG 22486</strain>
    </source>
</reference>
<sequence length="248" mass="25785">MSTTDSPMPKVAAASSNRGVPLALPTANQLLVAALLATVSAAGATFVASLPVGHLFSLFAGFGLFLAYPMAAGGRIRVRRPRVALGMALAASFIFGGGMGEVLGRAFGIANASSFIAFGAGAVALMLAVLSRVGSVERQTRSAMTAPRRTCLLLAVGVFLCVQVMWLFSASGEMRAIMTLLGCLFFLFSSISRAPRSMEDENPLALGEFGSAALGGAGIYCQGISYLALYLGSLWTWGTVVHHVAQWL</sequence>
<feature type="transmembrane region" description="Helical" evidence="1">
    <location>
        <begin position="106"/>
        <end position="130"/>
    </location>
</feature>
<dbReference type="EMBL" id="CP000614">
    <property type="protein sequence ID" value="ABO55007.1"/>
    <property type="molecule type" value="Genomic_DNA"/>
</dbReference>
<dbReference type="AlphaFoldDB" id="A4JFF4"/>
<feature type="transmembrane region" description="Helical" evidence="1">
    <location>
        <begin position="83"/>
        <end position="100"/>
    </location>
</feature>
<dbReference type="HOGENOM" id="CLU_1118531_0_0_4"/>
<feature type="transmembrane region" description="Helical" evidence="1">
    <location>
        <begin position="30"/>
        <end position="48"/>
    </location>
</feature>
<feature type="transmembrane region" description="Helical" evidence="1">
    <location>
        <begin position="151"/>
        <end position="168"/>
    </location>
</feature>
<keyword evidence="1" id="KW-1133">Transmembrane helix</keyword>
<accession>A4JFF4</accession>